<sequence>MVTKCGVAPFTQSNEGMVHPVIDFWCYVYPIRCNNFSRHQIFHANHRWPMLSSSFLRRLVSLDLVNVEAKLQSNSSRDMWH</sequence>
<comment type="caution">
    <text evidence="1">The sequence shown here is derived from an EMBL/GenBank/DDBJ whole genome shotgun (WGS) entry which is preliminary data.</text>
</comment>
<dbReference type="Proteomes" id="UP000887013">
    <property type="component" value="Unassembled WGS sequence"/>
</dbReference>
<name>A0A8X6NAJ1_NEPPI</name>
<evidence type="ECO:0000313" key="1">
    <source>
        <dbReference type="EMBL" id="GFT02828.1"/>
    </source>
</evidence>
<protein>
    <submittedName>
        <fullName evidence="1">Uncharacterized protein</fullName>
    </submittedName>
</protein>
<proteinExistence type="predicted"/>
<accession>A0A8X6NAJ1</accession>
<gene>
    <name evidence="1" type="ORF">NPIL_615881</name>
</gene>
<dbReference type="EMBL" id="BMAW01055809">
    <property type="protein sequence ID" value="GFT02828.1"/>
    <property type="molecule type" value="Genomic_DNA"/>
</dbReference>
<keyword evidence="2" id="KW-1185">Reference proteome</keyword>
<dbReference type="AlphaFoldDB" id="A0A8X6NAJ1"/>
<organism evidence="1 2">
    <name type="scientific">Nephila pilipes</name>
    <name type="common">Giant wood spider</name>
    <name type="synonym">Nephila maculata</name>
    <dbReference type="NCBI Taxonomy" id="299642"/>
    <lineage>
        <taxon>Eukaryota</taxon>
        <taxon>Metazoa</taxon>
        <taxon>Ecdysozoa</taxon>
        <taxon>Arthropoda</taxon>
        <taxon>Chelicerata</taxon>
        <taxon>Arachnida</taxon>
        <taxon>Araneae</taxon>
        <taxon>Araneomorphae</taxon>
        <taxon>Entelegynae</taxon>
        <taxon>Araneoidea</taxon>
        <taxon>Nephilidae</taxon>
        <taxon>Nephila</taxon>
    </lineage>
</organism>
<reference evidence="1" key="1">
    <citation type="submission" date="2020-08" db="EMBL/GenBank/DDBJ databases">
        <title>Multicomponent nature underlies the extraordinary mechanical properties of spider dragline silk.</title>
        <authorList>
            <person name="Kono N."/>
            <person name="Nakamura H."/>
            <person name="Mori M."/>
            <person name="Yoshida Y."/>
            <person name="Ohtoshi R."/>
            <person name="Malay A.D."/>
            <person name="Moran D.A.P."/>
            <person name="Tomita M."/>
            <person name="Numata K."/>
            <person name="Arakawa K."/>
        </authorList>
    </citation>
    <scope>NUCLEOTIDE SEQUENCE</scope>
</reference>
<evidence type="ECO:0000313" key="2">
    <source>
        <dbReference type="Proteomes" id="UP000887013"/>
    </source>
</evidence>